<feature type="transmembrane region" description="Helical" evidence="6">
    <location>
        <begin position="322"/>
        <end position="351"/>
    </location>
</feature>
<feature type="transmembrane region" description="Helical" evidence="6">
    <location>
        <begin position="278"/>
        <end position="302"/>
    </location>
</feature>
<reference evidence="7 8" key="1">
    <citation type="submission" date="2019-03" db="EMBL/GenBank/DDBJ databases">
        <title>Draft genome sequences of novel Actinobacteria.</title>
        <authorList>
            <person name="Sahin N."/>
            <person name="Ay H."/>
            <person name="Saygin H."/>
        </authorList>
    </citation>
    <scope>NUCLEOTIDE SEQUENCE [LARGE SCALE GENOMIC DNA]</scope>
    <source>
        <strain evidence="7 8">6K102</strain>
    </source>
</reference>
<keyword evidence="3 6" id="KW-0812">Transmembrane</keyword>
<keyword evidence="2" id="KW-0813">Transport</keyword>
<evidence type="ECO:0000256" key="6">
    <source>
        <dbReference type="SAM" id="Phobius"/>
    </source>
</evidence>
<accession>A0A4R5FGQ4</accession>
<dbReference type="Gene3D" id="1.20.1740.10">
    <property type="entry name" value="Amino acid/polyamine transporter I"/>
    <property type="match status" value="1"/>
</dbReference>
<evidence type="ECO:0000256" key="3">
    <source>
        <dbReference type="ARBA" id="ARBA00022692"/>
    </source>
</evidence>
<keyword evidence="4 6" id="KW-1133">Transmembrane helix</keyword>
<feature type="transmembrane region" description="Helical" evidence="6">
    <location>
        <begin position="32"/>
        <end position="49"/>
    </location>
</feature>
<evidence type="ECO:0000256" key="4">
    <source>
        <dbReference type="ARBA" id="ARBA00022989"/>
    </source>
</evidence>
<comment type="subcellular location">
    <subcellularLocation>
        <location evidence="1">Membrane</location>
        <topology evidence="1">Multi-pass membrane protein</topology>
    </subcellularLocation>
</comment>
<dbReference type="PANTHER" id="PTHR43243:SF4">
    <property type="entry name" value="CATIONIC AMINO ACID TRANSPORTER 4"/>
    <property type="match status" value="1"/>
</dbReference>
<evidence type="ECO:0000256" key="1">
    <source>
        <dbReference type="ARBA" id="ARBA00004141"/>
    </source>
</evidence>
<evidence type="ECO:0000256" key="5">
    <source>
        <dbReference type="ARBA" id="ARBA00023136"/>
    </source>
</evidence>
<dbReference type="GO" id="GO:0015171">
    <property type="term" value="F:amino acid transmembrane transporter activity"/>
    <property type="evidence" value="ECO:0007669"/>
    <property type="project" value="TreeGrafter"/>
</dbReference>
<evidence type="ECO:0000256" key="2">
    <source>
        <dbReference type="ARBA" id="ARBA00022448"/>
    </source>
</evidence>
<evidence type="ECO:0000313" key="7">
    <source>
        <dbReference type="EMBL" id="TDE50187.1"/>
    </source>
</evidence>
<dbReference type="InterPro" id="IPR002293">
    <property type="entry name" value="AA/rel_permease1"/>
</dbReference>
<feature type="transmembrane region" description="Helical" evidence="6">
    <location>
        <begin position="179"/>
        <end position="201"/>
    </location>
</feature>
<feature type="transmembrane region" description="Helical" evidence="6">
    <location>
        <begin position="82"/>
        <end position="100"/>
    </location>
</feature>
<comment type="caution">
    <text evidence="7">The sequence shown here is derived from an EMBL/GenBank/DDBJ whole genome shotgun (WGS) entry which is preliminary data.</text>
</comment>
<dbReference type="RefSeq" id="WP_132631732.1">
    <property type="nucleotide sequence ID" value="NZ_SMLD01000047.1"/>
</dbReference>
<organism evidence="7 8">
    <name type="scientific">Nonomuraea mesophila</name>
    <dbReference type="NCBI Taxonomy" id="2530382"/>
    <lineage>
        <taxon>Bacteria</taxon>
        <taxon>Bacillati</taxon>
        <taxon>Actinomycetota</taxon>
        <taxon>Actinomycetes</taxon>
        <taxon>Streptosporangiales</taxon>
        <taxon>Streptosporangiaceae</taxon>
        <taxon>Nonomuraea</taxon>
    </lineage>
</organism>
<proteinExistence type="predicted"/>
<feature type="transmembrane region" description="Helical" evidence="6">
    <location>
        <begin position="372"/>
        <end position="393"/>
    </location>
</feature>
<dbReference type="Proteomes" id="UP000295136">
    <property type="component" value="Unassembled WGS sequence"/>
</dbReference>
<dbReference type="PIRSF" id="PIRSF006060">
    <property type="entry name" value="AA_transporter"/>
    <property type="match status" value="1"/>
</dbReference>
<name>A0A4R5FGQ4_9ACTN</name>
<gene>
    <name evidence="7" type="ORF">E1295_19355</name>
</gene>
<dbReference type="PANTHER" id="PTHR43243">
    <property type="entry name" value="INNER MEMBRANE TRANSPORTER YGJI-RELATED"/>
    <property type="match status" value="1"/>
</dbReference>
<feature type="transmembrane region" description="Helical" evidence="6">
    <location>
        <begin position="430"/>
        <end position="450"/>
    </location>
</feature>
<protein>
    <submittedName>
        <fullName evidence="7">Amino acid permease</fullName>
    </submittedName>
</protein>
<feature type="transmembrane region" description="Helical" evidence="6">
    <location>
        <begin position="399"/>
        <end position="418"/>
    </location>
</feature>
<feature type="transmembrane region" description="Helical" evidence="6">
    <location>
        <begin position="56"/>
        <end position="76"/>
    </location>
</feature>
<feature type="transmembrane region" description="Helical" evidence="6">
    <location>
        <begin position="236"/>
        <end position="257"/>
    </location>
</feature>
<feature type="transmembrane region" description="Helical" evidence="6">
    <location>
        <begin position="152"/>
        <end position="172"/>
    </location>
</feature>
<feature type="transmembrane region" description="Helical" evidence="6">
    <location>
        <begin position="112"/>
        <end position="132"/>
    </location>
</feature>
<dbReference type="GO" id="GO:0016020">
    <property type="term" value="C:membrane"/>
    <property type="evidence" value="ECO:0007669"/>
    <property type="project" value="UniProtKB-SubCell"/>
</dbReference>
<dbReference type="EMBL" id="SMLD01000047">
    <property type="protein sequence ID" value="TDE50187.1"/>
    <property type="molecule type" value="Genomic_DNA"/>
</dbReference>
<dbReference type="Pfam" id="PF13520">
    <property type="entry name" value="AA_permease_2"/>
    <property type="match status" value="1"/>
</dbReference>
<feature type="transmembrane region" description="Helical" evidence="6">
    <location>
        <begin position="456"/>
        <end position="477"/>
    </location>
</feature>
<dbReference type="AlphaFoldDB" id="A0A4R5FGQ4"/>
<keyword evidence="8" id="KW-1185">Reference proteome</keyword>
<keyword evidence="5 6" id="KW-0472">Membrane</keyword>
<sequence>MDIFRTKSVEQSIGDTEAPEHQLRKRLTATDLTVFGIGVIVGTGIFVLTGQVAKELAGPAVALSFVVAAVVCALAALCYAEFASTIPVAGSAYTFSFATLGEFPAWVIGWDLILELALAAAVVAVGWSGYFASMLASAGLELPATIAGDDPVVNLPAVVIVAVLTTVLAVGIKLSSRVNLILVITKVAVVLLVIVAGLFFIKGANYTPFIPEAVPTPQVEGTNAPLIQVLFGITPVAFGVIGIFSAAAIVFFAFIGFDIVATAAEETVRPQRDVPRGIIGSLAICTLLYVAVSIVVVGMQRYSELSTSAPLSDAFIAVGQPWLAGIISVGALAGLTTVVLVLLLGQTRVLFAMCRDGLLPRSMAKVNPRFGTPVRLTVLIGLVTMVLAGFVSFGELAELVNIGTLFAFVVVSIGVVVLRRTRPDLPRAFRAPLVPVLPILSVLACLYLMLNLPVQTWLRFVIWMIIGIVLYFAYGYWHSRTAMPWQKSGR</sequence>
<evidence type="ECO:0000313" key="8">
    <source>
        <dbReference type="Proteomes" id="UP000295136"/>
    </source>
</evidence>